<keyword evidence="2 4" id="KW-0560">Oxidoreductase</keyword>
<evidence type="ECO:0000259" key="5">
    <source>
        <dbReference type="Pfam" id="PF00389"/>
    </source>
</evidence>
<evidence type="ECO:0000256" key="3">
    <source>
        <dbReference type="ARBA" id="ARBA00023027"/>
    </source>
</evidence>
<organism evidence="7 8">
    <name type="scientific">Christiangramia flava JLT2011</name>
    <dbReference type="NCBI Taxonomy" id="1229726"/>
    <lineage>
        <taxon>Bacteria</taxon>
        <taxon>Pseudomonadati</taxon>
        <taxon>Bacteroidota</taxon>
        <taxon>Flavobacteriia</taxon>
        <taxon>Flavobacteriales</taxon>
        <taxon>Flavobacteriaceae</taxon>
        <taxon>Christiangramia</taxon>
    </lineage>
</organism>
<protein>
    <submittedName>
        <fullName evidence="7">D-3-phosphoglycerate dehydrogenase</fullName>
        <ecNumber evidence="7">1.1.1.95</ecNumber>
    </submittedName>
</protein>
<keyword evidence="8" id="KW-1185">Reference proteome</keyword>
<dbReference type="GO" id="GO:0004617">
    <property type="term" value="F:phosphoglycerate dehydrogenase activity"/>
    <property type="evidence" value="ECO:0007669"/>
    <property type="project" value="UniProtKB-EC"/>
</dbReference>
<evidence type="ECO:0000256" key="1">
    <source>
        <dbReference type="ARBA" id="ARBA00005854"/>
    </source>
</evidence>
<comment type="similarity">
    <text evidence="1 4">Belongs to the D-isomer specific 2-hydroxyacid dehydrogenase family.</text>
</comment>
<dbReference type="GO" id="GO:0051287">
    <property type="term" value="F:NAD binding"/>
    <property type="evidence" value="ECO:0007669"/>
    <property type="project" value="InterPro"/>
</dbReference>
<evidence type="ECO:0000313" key="8">
    <source>
        <dbReference type="Proteomes" id="UP000186230"/>
    </source>
</evidence>
<dbReference type="STRING" id="1229726.GRFL_2864"/>
<dbReference type="Gene3D" id="3.40.50.720">
    <property type="entry name" value="NAD(P)-binding Rossmann-like Domain"/>
    <property type="match status" value="2"/>
</dbReference>
<evidence type="ECO:0000256" key="2">
    <source>
        <dbReference type="ARBA" id="ARBA00023002"/>
    </source>
</evidence>
<reference evidence="7 8" key="1">
    <citation type="submission" date="2016-07" db="EMBL/GenBank/DDBJ databases">
        <title>Multi-omics approach to identify versatile polysaccharide utilization systems of a marine flavobacterium Gramella flava.</title>
        <authorList>
            <person name="Tang K."/>
        </authorList>
    </citation>
    <scope>NUCLEOTIDE SEQUENCE [LARGE SCALE GENOMIC DNA]</scope>
    <source>
        <strain evidence="7 8">JLT2011</strain>
    </source>
</reference>
<dbReference type="EMBL" id="CP016359">
    <property type="protein sequence ID" value="APU69588.1"/>
    <property type="molecule type" value="Genomic_DNA"/>
</dbReference>
<dbReference type="EC" id="1.1.1.95" evidence="7"/>
<sequence>MKFKKLVCIDETKMNEASVKRLHDFADEVEVFSDYPEDQQTIIDRAKNAEAILVSWHTEISAEVIDAAPNLRYIGMACSLYDVESANVAVDHARSKGITVTGIFDYGDPGVGEFIISELIQLLNGYKGKIWKNEPVELNSLKIGIIGLGVTGQLLADYLQPFQPSIYYFSRTRKADYEQKGVKFLELEELLKTCDVISIHLPKHTELLNYSQFEQLGKAKILINTSLGRPFELDAFENWLQNEGNFAIFDGDAMASLPEKFSGYDQVISNKVSAGWSLQTKNRLSEKVIENIQEYIQQESTEG</sequence>
<dbReference type="PANTHER" id="PTHR43761:SF1">
    <property type="entry name" value="D-ISOMER SPECIFIC 2-HYDROXYACID DEHYDROGENASE CATALYTIC DOMAIN-CONTAINING PROTEIN-RELATED"/>
    <property type="match status" value="1"/>
</dbReference>
<dbReference type="InterPro" id="IPR050418">
    <property type="entry name" value="D-iso_2-hydroxyacid_DH_PdxB"/>
</dbReference>
<feature type="domain" description="D-isomer specific 2-hydroxyacid dehydrogenase NAD-binding" evidence="6">
    <location>
        <begin position="130"/>
        <end position="243"/>
    </location>
</feature>
<dbReference type="Pfam" id="PF02826">
    <property type="entry name" value="2-Hacid_dh_C"/>
    <property type="match status" value="1"/>
</dbReference>
<dbReference type="InterPro" id="IPR036291">
    <property type="entry name" value="NAD(P)-bd_dom_sf"/>
</dbReference>
<name>A0A1L7I7J7_9FLAO</name>
<evidence type="ECO:0000313" key="7">
    <source>
        <dbReference type="EMBL" id="APU69588.1"/>
    </source>
</evidence>
<dbReference type="KEGG" id="gfl:GRFL_2864"/>
<evidence type="ECO:0000256" key="4">
    <source>
        <dbReference type="RuleBase" id="RU003719"/>
    </source>
</evidence>
<dbReference type="SUPFAM" id="SSF51735">
    <property type="entry name" value="NAD(P)-binding Rossmann-fold domains"/>
    <property type="match status" value="1"/>
</dbReference>
<feature type="domain" description="D-isomer specific 2-hydroxyacid dehydrogenase catalytic" evidence="5">
    <location>
        <begin position="14"/>
        <end position="301"/>
    </location>
</feature>
<dbReference type="InterPro" id="IPR006140">
    <property type="entry name" value="D-isomer_DH_NAD-bd"/>
</dbReference>
<dbReference type="Pfam" id="PF00389">
    <property type="entry name" value="2-Hacid_dh"/>
    <property type="match status" value="1"/>
</dbReference>
<dbReference type="OrthoDB" id="9805416at2"/>
<dbReference type="InterPro" id="IPR006139">
    <property type="entry name" value="D-isomer_2_OHA_DH_cat_dom"/>
</dbReference>
<accession>A0A1L7I7J7</accession>
<evidence type="ECO:0000259" key="6">
    <source>
        <dbReference type="Pfam" id="PF02826"/>
    </source>
</evidence>
<gene>
    <name evidence="7" type="ORF">GRFL_2864</name>
</gene>
<dbReference type="RefSeq" id="WP_083645235.1">
    <property type="nucleotide sequence ID" value="NZ_AMRU01000005.1"/>
</dbReference>
<dbReference type="AlphaFoldDB" id="A0A1L7I7J7"/>
<dbReference type="PANTHER" id="PTHR43761">
    <property type="entry name" value="D-ISOMER SPECIFIC 2-HYDROXYACID DEHYDROGENASE FAMILY PROTEIN (AFU_ORTHOLOGUE AFUA_1G13630)"/>
    <property type="match status" value="1"/>
</dbReference>
<dbReference type="SUPFAM" id="SSF52283">
    <property type="entry name" value="Formate/glycerate dehydrogenase catalytic domain-like"/>
    <property type="match status" value="1"/>
</dbReference>
<dbReference type="Proteomes" id="UP000186230">
    <property type="component" value="Chromosome"/>
</dbReference>
<keyword evidence="3" id="KW-0520">NAD</keyword>
<proteinExistence type="inferred from homology"/>